<organism evidence="4">
    <name type="scientific">Edaphobacter paludis</name>
    <dbReference type="NCBI Taxonomy" id="3035702"/>
    <lineage>
        <taxon>Bacteria</taxon>
        <taxon>Pseudomonadati</taxon>
        <taxon>Acidobacteriota</taxon>
        <taxon>Terriglobia</taxon>
        <taxon>Terriglobales</taxon>
        <taxon>Acidobacteriaceae</taxon>
        <taxon>Edaphobacter</taxon>
    </lineage>
</organism>
<dbReference type="InterPro" id="IPR050832">
    <property type="entry name" value="Bact_Acetyltransf"/>
</dbReference>
<evidence type="ECO:0000256" key="2">
    <source>
        <dbReference type="ARBA" id="ARBA00023315"/>
    </source>
</evidence>
<keyword evidence="1 4" id="KW-0808">Transferase</keyword>
<sequence>MKDVCIRAGEFGDLASVLALERATVEAPHWSEAEYAAAIGGSGDYLRRCLFVADVEGALIGFAVGKVAGNSAELESIAVDLQARRGGVGRALCGVVIDWCKRAGAAAVELEVRASSESAIRLYQGLGFVPVGRRPRYYSGPVDDSVLMRLELP</sequence>
<dbReference type="RefSeq" id="WP_348266268.1">
    <property type="nucleotide sequence ID" value="NZ_CP121194.1"/>
</dbReference>
<dbReference type="Pfam" id="PF00583">
    <property type="entry name" value="Acetyltransf_1"/>
    <property type="match status" value="1"/>
</dbReference>
<dbReference type="AlphaFoldDB" id="A0AAU7CUU8"/>
<dbReference type="KEGG" id="epl:P4G45_09640"/>
<name>A0AAU7CUU8_9BACT</name>
<dbReference type="PANTHER" id="PTHR43877:SF2">
    <property type="entry name" value="AMINOALKYLPHOSPHONATE N-ACETYLTRANSFERASE-RELATED"/>
    <property type="match status" value="1"/>
</dbReference>
<dbReference type="GO" id="GO:0016747">
    <property type="term" value="F:acyltransferase activity, transferring groups other than amino-acyl groups"/>
    <property type="evidence" value="ECO:0007669"/>
    <property type="project" value="InterPro"/>
</dbReference>
<dbReference type="EC" id="2.3.1.-" evidence="4"/>
<dbReference type="Gene3D" id="3.40.630.30">
    <property type="match status" value="1"/>
</dbReference>
<dbReference type="PROSITE" id="PS51186">
    <property type="entry name" value="GNAT"/>
    <property type="match status" value="1"/>
</dbReference>
<dbReference type="CDD" id="cd04301">
    <property type="entry name" value="NAT_SF"/>
    <property type="match status" value="1"/>
</dbReference>
<dbReference type="SUPFAM" id="SSF55729">
    <property type="entry name" value="Acyl-CoA N-acyltransferases (Nat)"/>
    <property type="match status" value="1"/>
</dbReference>
<dbReference type="InterPro" id="IPR000182">
    <property type="entry name" value="GNAT_dom"/>
</dbReference>
<proteinExistence type="predicted"/>
<evidence type="ECO:0000313" key="5">
    <source>
        <dbReference type="EMBL" id="XBH11979.1"/>
    </source>
</evidence>
<evidence type="ECO:0000259" key="3">
    <source>
        <dbReference type="PROSITE" id="PS51186"/>
    </source>
</evidence>
<dbReference type="PANTHER" id="PTHR43877">
    <property type="entry name" value="AMINOALKYLPHOSPHONATE N-ACETYLTRANSFERASE-RELATED-RELATED"/>
    <property type="match status" value="1"/>
</dbReference>
<keyword evidence="2 4" id="KW-0012">Acyltransferase</keyword>
<evidence type="ECO:0000313" key="4">
    <source>
        <dbReference type="EMBL" id="XBH08758.1"/>
    </source>
</evidence>
<accession>A0AAU7CUU8</accession>
<gene>
    <name evidence="4" type="ORF">P4G45_09640</name>
    <name evidence="5" type="ORF">P8936_09665</name>
</gene>
<feature type="domain" description="N-acetyltransferase" evidence="3">
    <location>
        <begin position="4"/>
        <end position="153"/>
    </location>
</feature>
<evidence type="ECO:0000256" key="1">
    <source>
        <dbReference type="ARBA" id="ARBA00022679"/>
    </source>
</evidence>
<protein>
    <submittedName>
        <fullName evidence="4">GNAT family N-acetyltransferase</fullName>
        <ecNumber evidence="4">2.3.1.-</ecNumber>
    </submittedName>
</protein>
<dbReference type="InterPro" id="IPR016181">
    <property type="entry name" value="Acyl_CoA_acyltransferase"/>
</dbReference>
<dbReference type="EMBL" id="CP121194">
    <property type="protein sequence ID" value="XBH08758.1"/>
    <property type="molecule type" value="Genomic_DNA"/>
</dbReference>
<reference evidence="4" key="1">
    <citation type="submission" date="2023-03" db="EMBL/GenBank/DDBJ databases">
        <title>Edaphobacter sp.</title>
        <authorList>
            <person name="Huber K.J."/>
            <person name="Papendorf J."/>
            <person name="Pilke C."/>
            <person name="Bunk B."/>
            <person name="Sproeer C."/>
            <person name="Pester M."/>
        </authorList>
    </citation>
    <scope>NUCLEOTIDE SEQUENCE</scope>
    <source>
        <strain evidence="4">DSM 109919</strain>
        <strain evidence="5">DSM 109920</strain>
    </source>
</reference>
<dbReference type="EMBL" id="CP121195">
    <property type="protein sequence ID" value="XBH11979.1"/>
    <property type="molecule type" value="Genomic_DNA"/>
</dbReference>
<accession>A0AAU7D3W0</accession>